<dbReference type="SUPFAM" id="SSF53720">
    <property type="entry name" value="ALDH-like"/>
    <property type="match status" value="1"/>
</dbReference>
<name>A0A2K3MU97_TRIPR</name>
<dbReference type="STRING" id="57577.A0A2K3MU97"/>
<evidence type="ECO:0000313" key="6">
    <source>
        <dbReference type="EMBL" id="PNX94390.1"/>
    </source>
</evidence>
<evidence type="ECO:0000256" key="4">
    <source>
        <dbReference type="RuleBase" id="RU003345"/>
    </source>
</evidence>
<evidence type="ECO:0000256" key="2">
    <source>
        <dbReference type="ARBA" id="ARBA00023002"/>
    </source>
</evidence>
<reference evidence="6 7" key="2">
    <citation type="journal article" date="2017" name="Front. Plant Sci.">
        <title>Gene Classification and Mining of Molecular Markers Useful in Red Clover (Trifolium pratense) Breeding.</title>
        <authorList>
            <person name="Istvanek J."/>
            <person name="Dluhosova J."/>
            <person name="Dluhos P."/>
            <person name="Patkova L."/>
            <person name="Nedelnik J."/>
            <person name="Repkova J."/>
        </authorList>
    </citation>
    <scope>NUCLEOTIDE SEQUENCE [LARGE SCALE GENOMIC DNA]</scope>
    <source>
        <strain evidence="7">cv. Tatra</strain>
        <tissue evidence="6">Young leaves</tissue>
    </source>
</reference>
<dbReference type="ExpressionAtlas" id="A0A2K3MU97">
    <property type="expression patterns" value="baseline"/>
</dbReference>
<keyword evidence="2 4" id="KW-0560">Oxidoreductase</keyword>
<gene>
    <name evidence="6" type="ORF">L195_g017565</name>
</gene>
<dbReference type="GO" id="GO:0016620">
    <property type="term" value="F:oxidoreductase activity, acting on the aldehyde or oxo group of donors, NAD or NADP as acceptor"/>
    <property type="evidence" value="ECO:0007669"/>
    <property type="project" value="InterPro"/>
</dbReference>
<dbReference type="InterPro" id="IPR016162">
    <property type="entry name" value="Ald_DH_N"/>
</dbReference>
<dbReference type="InterPro" id="IPR015590">
    <property type="entry name" value="Aldehyde_DH_dom"/>
</dbReference>
<dbReference type="InterPro" id="IPR016163">
    <property type="entry name" value="Ald_DH_C"/>
</dbReference>
<evidence type="ECO:0000259" key="5">
    <source>
        <dbReference type="Pfam" id="PF00171"/>
    </source>
</evidence>
<dbReference type="PANTHER" id="PTHR11699">
    <property type="entry name" value="ALDEHYDE DEHYDROGENASE-RELATED"/>
    <property type="match status" value="1"/>
</dbReference>
<dbReference type="FunFam" id="3.40.309.10:FF:000026">
    <property type="entry name" value="Aldehyde dehydrogenase 22A1"/>
    <property type="match status" value="1"/>
</dbReference>
<proteinExistence type="inferred from homology"/>
<dbReference type="Proteomes" id="UP000236291">
    <property type="component" value="Unassembled WGS sequence"/>
</dbReference>
<dbReference type="Gene3D" id="3.40.605.10">
    <property type="entry name" value="Aldehyde Dehydrogenase, Chain A, domain 1"/>
    <property type="match status" value="1"/>
</dbReference>
<dbReference type="Pfam" id="PF00171">
    <property type="entry name" value="Aldedh"/>
    <property type="match status" value="1"/>
</dbReference>
<dbReference type="EMBL" id="ASHM01012439">
    <property type="protein sequence ID" value="PNX94390.1"/>
    <property type="molecule type" value="Genomic_DNA"/>
</dbReference>
<accession>A0A2K3MU97</accession>
<comment type="similarity">
    <text evidence="1 4">Belongs to the aldehyde dehydrogenase family.</text>
</comment>
<reference evidence="6 7" key="1">
    <citation type="journal article" date="2014" name="Am. J. Bot.">
        <title>Genome assembly and annotation for red clover (Trifolium pratense; Fabaceae).</title>
        <authorList>
            <person name="Istvanek J."/>
            <person name="Jaros M."/>
            <person name="Krenek A."/>
            <person name="Repkova J."/>
        </authorList>
    </citation>
    <scope>NUCLEOTIDE SEQUENCE [LARGE SCALE GENOMIC DNA]</scope>
    <source>
        <strain evidence="7">cv. Tatra</strain>
        <tissue evidence="6">Young leaves</tissue>
    </source>
</reference>
<dbReference type="PROSITE" id="PS00687">
    <property type="entry name" value="ALDEHYDE_DEHYDR_GLU"/>
    <property type="match status" value="1"/>
</dbReference>
<evidence type="ECO:0000256" key="1">
    <source>
        <dbReference type="ARBA" id="ARBA00009986"/>
    </source>
</evidence>
<protein>
    <submittedName>
        <fullName evidence="6">Aldehyde dehydrogenase 22a1-like protein</fullName>
    </submittedName>
</protein>
<comment type="caution">
    <text evidence="6">The sequence shown here is derived from an EMBL/GenBank/DDBJ whole genome shotgun (WGS) entry which is preliminary data.</text>
</comment>
<evidence type="ECO:0000313" key="7">
    <source>
        <dbReference type="Proteomes" id="UP000236291"/>
    </source>
</evidence>
<sequence length="408" mass="44159">MLHKRARVEFHPLGVIGAIVSWNYPFHNIFNPMLAAVFSGNGIVIKISEHASWSGCFYFRIIQSALAAIGAPEDLVEVITGFAETGEALVSSVDKVIFVGSPGVGKTIMKNAAETLIPVTLELGGKDAFIVCEDVDVDHVAQIAVRAVLQSSGQNCAGAERLYVHRNIYPAFVSKVTKIIKSVTAGPPLAGKYDMGALCMHEHSEKLEALLNDALDKGAEIVARGSFGHIGEDAVDQYFPPTVIVNVNHSMRLMQEEAFGPIMPIMKFSSDEEVIKLANDSKYGLGCAVFSGSQSHAREIASHIHCGVAAINDFASTYMCQSLPFGGVKHSGFGRFGGVEGLRACCLVKSVVEDRWWPLIKTKIPKPIQESLVEALYGLSIWDRLQALVNVVKMLTEQNSTGGNKKEK</sequence>
<dbReference type="InterPro" id="IPR029510">
    <property type="entry name" value="Ald_DH_CS_GLU"/>
</dbReference>
<dbReference type="AlphaFoldDB" id="A0A2K3MU97"/>
<evidence type="ECO:0000256" key="3">
    <source>
        <dbReference type="PROSITE-ProRule" id="PRU10007"/>
    </source>
</evidence>
<dbReference type="PROSITE" id="PS00070">
    <property type="entry name" value="ALDEHYDE_DEHYDR_CYS"/>
    <property type="match status" value="1"/>
</dbReference>
<dbReference type="InterPro" id="IPR016160">
    <property type="entry name" value="Ald_DH_CS_CYS"/>
</dbReference>
<feature type="active site" evidence="3">
    <location>
        <position position="122"/>
    </location>
</feature>
<organism evidence="6 7">
    <name type="scientific">Trifolium pratense</name>
    <name type="common">Red clover</name>
    <dbReference type="NCBI Taxonomy" id="57577"/>
    <lineage>
        <taxon>Eukaryota</taxon>
        <taxon>Viridiplantae</taxon>
        <taxon>Streptophyta</taxon>
        <taxon>Embryophyta</taxon>
        <taxon>Tracheophyta</taxon>
        <taxon>Spermatophyta</taxon>
        <taxon>Magnoliopsida</taxon>
        <taxon>eudicotyledons</taxon>
        <taxon>Gunneridae</taxon>
        <taxon>Pentapetalae</taxon>
        <taxon>rosids</taxon>
        <taxon>fabids</taxon>
        <taxon>Fabales</taxon>
        <taxon>Fabaceae</taxon>
        <taxon>Papilionoideae</taxon>
        <taxon>50 kb inversion clade</taxon>
        <taxon>NPAAA clade</taxon>
        <taxon>Hologalegina</taxon>
        <taxon>IRL clade</taxon>
        <taxon>Trifolieae</taxon>
        <taxon>Trifolium</taxon>
    </lineage>
</organism>
<dbReference type="InterPro" id="IPR016161">
    <property type="entry name" value="Ald_DH/histidinol_DH"/>
</dbReference>
<dbReference type="Gene3D" id="3.40.309.10">
    <property type="entry name" value="Aldehyde Dehydrogenase, Chain A, domain 2"/>
    <property type="match status" value="1"/>
</dbReference>
<feature type="domain" description="Aldehyde dehydrogenase" evidence="5">
    <location>
        <begin position="5"/>
        <end position="351"/>
    </location>
</feature>